<name>A0ABW7NJI4_9BACT</name>
<keyword evidence="1" id="KW-0732">Signal</keyword>
<organism evidence="2 3">
    <name type="scientific">Marinoscillum luteum</name>
    <dbReference type="NCBI Taxonomy" id="861051"/>
    <lineage>
        <taxon>Bacteria</taxon>
        <taxon>Pseudomonadati</taxon>
        <taxon>Bacteroidota</taxon>
        <taxon>Cytophagia</taxon>
        <taxon>Cytophagales</taxon>
        <taxon>Reichenbachiellaceae</taxon>
        <taxon>Marinoscillum</taxon>
    </lineage>
</organism>
<accession>A0ABW7NJI4</accession>
<sequence length="69" mass="7111">MKNKIYLALISLAFFACGGAGTSQSESTAADTVEVSEPIAVVEEVVEAADSLAMEVSDSVEVVTETVAE</sequence>
<reference evidence="2 3" key="1">
    <citation type="journal article" date="2013" name="Int. J. Syst. Evol. Microbiol.">
        <title>Marinoscillum luteum sp. nov., isolated from marine sediment.</title>
        <authorList>
            <person name="Cha I.T."/>
            <person name="Park S.J."/>
            <person name="Kim S.J."/>
            <person name="Kim J.G."/>
            <person name="Jung M.Y."/>
            <person name="Shin K.S."/>
            <person name="Kwon K.K."/>
            <person name="Yang S.H."/>
            <person name="Seo Y.S."/>
            <person name="Rhee S.K."/>
        </authorList>
    </citation>
    <scope>NUCLEOTIDE SEQUENCE [LARGE SCALE GENOMIC DNA]</scope>
    <source>
        <strain evidence="2 3">KCTC 23939</strain>
    </source>
</reference>
<evidence type="ECO:0000313" key="3">
    <source>
        <dbReference type="Proteomes" id="UP001610063"/>
    </source>
</evidence>
<feature type="signal peptide" evidence="1">
    <location>
        <begin position="1"/>
        <end position="22"/>
    </location>
</feature>
<dbReference type="Proteomes" id="UP001610063">
    <property type="component" value="Unassembled WGS sequence"/>
</dbReference>
<dbReference type="RefSeq" id="WP_159582155.1">
    <property type="nucleotide sequence ID" value="NZ_JBIPKE010000020.1"/>
</dbReference>
<dbReference type="EMBL" id="JBIPKE010000020">
    <property type="protein sequence ID" value="MFH6985999.1"/>
    <property type="molecule type" value="Genomic_DNA"/>
</dbReference>
<feature type="chain" id="PRO_5045184065" evidence="1">
    <location>
        <begin position="23"/>
        <end position="69"/>
    </location>
</feature>
<evidence type="ECO:0000256" key="1">
    <source>
        <dbReference type="SAM" id="SignalP"/>
    </source>
</evidence>
<dbReference type="PROSITE" id="PS51257">
    <property type="entry name" value="PROKAR_LIPOPROTEIN"/>
    <property type="match status" value="1"/>
</dbReference>
<evidence type="ECO:0000313" key="2">
    <source>
        <dbReference type="EMBL" id="MFH6985999.1"/>
    </source>
</evidence>
<protein>
    <submittedName>
        <fullName evidence="2">Uncharacterized protein</fullName>
    </submittedName>
</protein>
<keyword evidence="3" id="KW-1185">Reference proteome</keyword>
<gene>
    <name evidence="2" type="ORF">ACHKAR_21270</name>
</gene>
<proteinExistence type="predicted"/>
<comment type="caution">
    <text evidence="2">The sequence shown here is derived from an EMBL/GenBank/DDBJ whole genome shotgun (WGS) entry which is preliminary data.</text>
</comment>